<keyword evidence="3 4" id="KW-0560">Oxidoreductase</keyword>
<feature type="domain" description="Ketopantoate reductase N-terminal" evidence="5">
    <location>
        <begin position="4"/>
        <end position="153"/>
    </location>
</feature>
<dbReference type="SUPFAM" id="SSF48179">
    <property type="entry name" value="6-phosphogluconate dehydrogenase C-terminal domain-like"/>
    <property type="match status" value="1"/>
</dbReference>
<dbReference type="InterPro" id="IPR013328">
    <property type="entry name" value="6PGD_dom2"/>
</dbReference>
<dbReference type="NCBIfam" id="TIGR00745">
    <property type="entry name" value="apbA_panE"/>
    <property type="match status" value="1"/>
</dbReference>
<evidence type="ECO:0000259" key="5">
    <source>
        <dbReference type="Pfam" id="PF02558"/>
    </source>
</evidence>
<evidence type="ECO:0000256" key="3">
    <source>
        <dbReference type="ARBA" id="ARBA00023002"/>
    </source>
</evidence>
<evidence type="ECO:0000256" key="4">
    <source>
        <dbReference type="RuleBase" id="RU362068"/>
    </source>
</evidence>
<dbReference type="InterPro" id="IPR036291">
    <property type="entry name" value="NAD(P)-bd_dom_sf"/>
</dbReference>
<dbReference type="EMBL" id="CYYC01000001">
    <property type="protein sequence ID" value="CUM76360.1"/>
    <property type="molecule type" value="Genomic_DNA"/>
</dbReference>
<organism evidence="7 8">
    <name type="scientific">Anaerobutyricum hallii</name>
    <dbReference type="NCBI Taxonomy" id="39488"/>
    <lineage>
        <taxon>Bacteria</taxon>
        <taxon>Bacillati</taxon>
        <taxon>Bacillota</taxon>
        <taxon>Clostridia</taxon>
        <taxon>Lachnospirales</taxon>
        <taxon>Lachnospiraceae</taxon>
        <taxon>Anaerobutyricum</taxon>
    </lineage>
</organism>
<dbReference type="Gene3D" id="1.10.1040.10">
    <property type="entry name" value="N-(1-d-carboxylethyl)-l-norvaline Dehydrogenase, domain 2"/>
    <property type="match status" value="1"/>
</dbReference>
<reference evidence="7 8" key="1">
    <citation type="submission" date="2015-09" db="EMBL/GenBank/DDBJ databases">
        <authorList>
            <consortium name="Pathogen Informatics"/>
        </authorList>
    </citation>
    <scope>NUCLEOTIDE SEQUENCE [LARGE SCALE GENOMIC DNA]</scope>
    <source>
        <strain evidence="7 8">2789STDY5834966</strain>
    </source>
</reference>
<dbReference type="GO" id="GO:0005737">
    <property type="term" value="C:cytoplasm"/>
    <property type="evidence" value="ECO:0007669"/>
    <property type="project" value="TreeGrafter"/>
</dbReference>
<sequence length="322" mass="35744">MKYIIIGAGGTGGILGFYMTKAGKDVTLIARNAHLEAMQKQGLSVEKMWINETETMPVGAESMESYEAKGEKADVILVCVKKYSLDSCIPFIQNISHKNTIVVPVLNVYGTGAYLQEKLPKVLVTDGCIYVSANIKQAGVLLQHGEILRVFFGVREKEDLKKLNGQLDGEYKAERLLKKIAQDFKDSGIDGILSDNIKRDALTKFSYVSPIGTAGLYLHAVAGDFQREGEARELFKTLIREIVTLANAMGITFEEDLVERNLKILSNLPEEATTSMQRDVMEGKQSEIDGLVYEVVRMAEKYGAEVPAYRRAAEKFREMGVK</sequence>
<dbReference type="OrthoDB" id="9772736at2"/>
<dbReference type="PANTHER" id="PTHR21708">
    <property type="entry name" value="PROBABLE 2-DEHYDROPANTOATE 2-REDUCTASE"/>
    <property type="match status" value="1"/>
</dbReference>
<keyword evidence="4" id="KW-0566">Pantothenate biosynthesis</keyword>
<dbReference type="InterPro" id="IPR013332">
    <property type="entry name" value="KPR_N"/>
</dbReference>
<dbReference type="Pfam" id="PF02558">
    <property type="entry name" value="ApbA"/>
    <property type="match status" value="1"/>
</dbReference>
<dbReference type="InterPro" id="IPR008927">
    <property type="entry name" value="6-PGluconate_DH-like_C_sf"/>
</dbReference>
<dbReference type="InterPro" id="IPR051402">
    <property type="entry name" value="KPR-Related"/>
</dbReference>
<accession>A0A173REH9</accession>
<dbReference type="SUPFAM" id="SSF51735">
    <property type="entry name" value="NAD(P)-binding Rossmann-fold domains"/>
    <property type="match status" value="1"/>
</dbReference>
<evidence type="ECO:0000256" key="1">
    <source>
        <dbReference type="ARBA" id="ARBA00007870"/>
    </source>
</evidence>
<evidence type="ECO:0000313" key="7">
    <source>
        <dbReference type="EMBL" id="CUM76360.1"/>
    </source>
</evidence>
<comment type="catalytic activity">
    <reaction evidence="4">
        <text>(R)-pantoate + NADP(+) = 2-dehydropantoate + NADPH + H(+)</text>
        <dbReference type="Rhea" id="RHEA:16233"/>
        <dbReference type="ChEBI" id="CHEBI:11561"/>
        <dbReference type="ChEBI" id="CHEBI:15378"/>
        <dbReference type="ChEBI" id="CHEBI:15980"/>
        <dbReference type="ChEBI" id="CHEBI:57783"/>
        <dbReference type="ChEBI" id="CHEBI:58349"/>
        <dbReference type="EC" id="1.1.1.169"/>
    </reaction>
</comment>
<evidence type="ECO:0000313" key="8">
    <source>
        <dbReference type="Proteomes" id="UP000095390"/>
    </source>
</evidence>
<comment type="similarity">
    <text evidence="1 4">Belongs to the ketopantoate reductase family.</text>
</comment>
<dbReference type="AlphaFoldDB" id="A0A173REH9"/>
<dbReference type="UniPathway" id="UPA00028">
    <property type="reaction ID" value="UER00004"/>
</dbReference>
<keyword evidence="2 4" id="KW-0521">NADP</keyword>
<comment type="function">
    <text evidence="4">Catalyzes the NADPH-dependent reduction of ketopantoate into pantoic acid.</text>
</comment>
<dbReference type="Gene3D" id="3.40.50.720">
    <property type="entry name" value="NAD(P)-binding Rossmann-like Domain"/>
    <property type="match status" value="1"/>
</dbReference>
<protein>
    <recommendedName>
        <fullName evidence="4">2-dehydropantoate 2-reductase</fullName>
        <ecNumber evidence="4">1.1.1.169</ecNumber>
    </recommendedName>
    <alternativeName>
        <fullName evidence="4">Ketopantoate reductase</fullName>
    </alternativeName>
</protein>
<feature type="domain" description="Ketopantoate reductase C-terminal" evidence="6">
    <location>
        <begin position="196"/>
        <end position="314"/>
    </location>
</feature>
<comment type="pathway">
    <text evidence="4">Cofactor biosynthesis; (R)-pantothenate biosynthesis; (R)-pantoate from 3-methyl-2-oxobutanoate: step 2/2.</text>
</comment>
<evidence type="ECO:0000259" key="6">
    <source>
        <dbReference type="Pfam" id="PF08546"/>
    </source>
</evidence>
<dbReference type="RefSeq" id="WP_055182046.1">
    <property type="nucleotide sequence ID" value="NZ_CYYC01000001.1"/>
</dbReference>
<dbReference type="InterPro" id="IPR003710">
    <property type="entry name" value="ApbA"/>
</dbReference>
<dbReference type="Pfam" id="PF08546">
    <property type="entry name" value="ApbA_C"/>
    <property type="match status" value="1"/>
</dbReference>
<proteinExistence type="inferred from homology"/>
<dbReference type="InterPro" id="IPR013752">
    <property type="entry name" value="KPA_reductase"/>
</dbReference>
<dbReference type="GO" id="GO:0008677">
    <property type="term" value="F:2-dehydropantoate 2-reductase activity"/>
    <property type="evidence" value="ECO:0007669"/>
    <property type="project" value="UniProtKB-EC"/>
</dbReference>
<dbReference type="GO" id="GO:0015940">
    <property type="term" value="P:pantothenate biosynthetic process"/>
    <property type="evidence" value="ECO:0007669"/>
    <property type="project" value="UniProtKB-UniPathway"/>
</dbReference>
<gene>
    <name evidence="7" type="ORF">ERS852578_00076</name>
</gene>
<dbReference type="PANTHER" id="PTHR21708:SF26">
    <property type="entry name" value="2-DEHYDROPANTOATE 2-REDUCTASE"/>
    <property type="match status" value="1"/>
</dbReference>
<evidence type="ECO:0000256" key="2">
    <source>
        <dbReference type="ARBA" id="ARBA00022857"/>
    </source>
</evidence>
<dbReference type="EC" id="1.1.1.169" evidence="4"/>
<dbReference type="Proteomes" id="UP000095390">
    <property type="component" value="Unassembled WGS sequence"/>
</dbReference>
<name>A0A173REH9_9FIRM</name>